<feature type="compositionally biased region" description="Low complexity" evidence="5">
    <location>
        <begin position="96"/>
        <end position="105"/>
    </location>
</feature>
<evidence type="ECO:0000256" key="4">
    <source>
        <dbReference type="PROSITE-ProRule" id="PRU00339"/>
    </source>
</evidence>
<dbReference type="InterPro" id="IPR018253">
    <property type="entry name" value="DnaJ_domain_CS"/>
</dbReference>
<dbReference type="Pfam" id="PF14559">
    <property type="entry name" value="TPR_19"/>
    <property type="match status" value="1"/>
</dbReference>
<feature type="compositionally biased region" description="Acidic residues" evidence="5">
    <location>
        <begin position="666"/>
        <end position="680"/>
    </location>
</feature>
<dbReference type="InterPro" id="IPR052758">
    <property type="entry name" value="SRC_co-chaperone"/>
</dbReference>
<dbReference type="SUPFAM" id="SSF48452">
    <property type="entry name" value="TPR-like"/>
    <property type="match status" value="2"/>
</dbReference>
<protein>
    <submittedName>
        <fullName evidence="7">Tetratricopeptide</fullName>
    </submittedName>
</protein>
<feature type="compositionally biased region" description="Low complexity" evidence="5">
    <location>
        <begin position="164"/>
        <end position="175"/>
    </location>
</feature>
<dbReference type="PANTHER" id="PTHR44200">
    <property type="entry name" value="DNAJ HOMOLOG SUBFAMILY C MEMBER 7"/>
    <property type="match status" value="1"/>
</dbReference>
<dbReference type="PRINTS" id="PR00625">
    <property type="entry name" value="JDOMAIN"/>
</dbReference>
<dbReference type="EMBL" id="JH921431">
    <property type="protein sequence ID" value="EKD19151.1"/>
    <property type="molecule type" value="Genomic_DNA"/>
</dbReference>
<dbReference type="InterPro" id="IPR001623">
    <property type="entry name" value="DnaJ_domain"/>
</dbReference>
<accession>K1X1U8</accession>
<dbReference type="Gene3D" id="1.25.40.10">
    <property type="entry name" value="Tetratricopeptide repeat domain"/>
    <property type="match status" value="1"/>
</dbReference>
<evidence type="ECO:0000256" key="1">
    <source>
        <dbReference type="ARBA" id="ARBA00022737"/>
    </source>
</evidence>
<feature type="repeat" description="TPR" evidence="4">
    <location>
        <begin position="447"/>
        <end position="480"/>
    </location>
</feature>
<dbReference type="KEGG" id="mbe:MBM_02388"/>
<dbReference type="InterPro" id="IPR011990">
    <property type="entry name" value="TPR-like_helical_dom_sf"/>
</dbReference>
<evidence type="ECO:0000256" key="2">
    <source>
        <dbReference type="ARBA" id="ARBA00022803"/>
    </source>
</evidence>
<keyword evidence="3" id="KW-0143">Chaperone</keyword>
<sequence>MNIFSRSPKKPTKKSDSDEEPASSRSRSPIKKTTATSSSSSSKSSRPREEKENHKHAQASSSRSNRSSQKSSTKSSRHPYDPNTHPLNLPPDQLRRLSALSSSMSDPDRMDLDSEGSNSNNGAPLTSPPIQSNVSAAFNPPKPNGTAAPANGEVPVPPPHKSNPTSPAAASPPTAEEAEAFKAAGNKFYKAKQYKKAIEQYTKAVEAQPSSATYLSNRAAAYISNGEYVSALDDCIRADELDPDNAKILLRLARIYTSLGRPQEALTTYARIQPPASAKDTAPAKSMLQHIGVAEDALKNGTTGSMALHALDQAEKLLGIGATKPRKWQLMRGEAYLKMGNVNALGDAQNVAMSLLRNNSADPEALVLRGRALYAQGDNDKAISHFRQALNCDPDYRDAVKYLRLVQKLDRMKGEGNADYKAGRWQAAMDKYSEALQVDPLNKGTNSKLLQNRALCRNRLKDYNGAIEDCERAISLDPSYTKAKKTKAAALGQSGNWEAAVRELKELQESDPSDGSIAKDLRNAELELKKSKRKDYYKILGVEKDADETQIKKAYRKAAIIHHPDKNRDDENAEERFKDVGEAYETLSDPQKRARYDSGEDLMDPMEGFGGGGMGGGGMTIDPEVLMQMYAQMGGGSRGGGGGFHSFGGGMPGGGGGRRAGGAPQDDAEESHDPSQDEDYNNSTRPRKANEGQFGRGKEISDTHLRWLRKMGRMDLKALAAGVGNGSYLAAPPV</sequence>
<feature type="compositionally biased region" description="Low complexity" evidence="5">
    <location>
        <begin position="60"/>
        <end position="74"/>
    </location>
</feature>
<proteinExistence type="predicted"/>
<keyword evidence="1" id="KW-0677">Repeat</keyword>
<feature type="compositionally biased region" description="Polar residues" evidence="5">
    <location>
        <begin position="115"/>
        <end position="136"/>
    </location>
</feature>
<feature type="compositionally biased region" description="Basic and acidic residues" evidence="5">
    <location>
        <begin position="46"/>
        <end position="55"/>
    </location>
</feature>
<dbReference type="Gene3D" id="1.10.287.110">
    <property type="entry name" value="DnaJ domain"/>
    <property type="match status" value="1"/>
</dbReference>
<feature type="region of interest" description="Disordered" evidence="5">
    <location>
        <begin position="641"/>
        <end position="702"/>
    </location>
</feature>
<feature type="domain" description="J" evidence="6">
    <location>
        <begin position="535"/>
        <end position="600"/>
    </location>
</feature>
<dbReference type="InterPro" id="IPR036869">
    <property type="entry name" value="J_dom_sf"/>
</dbReference>
<feature type="repeat" description="TPR" evidence="4">
    <location>
        <begin position="363"/>
        <end position="396"/>
    </location>
</feature>
<dbReference type="InterPro" id="IPR019734">
    <property type="entry name" value="TPR_rpt"/>
</dbReference>
<dbReference type="PROSITE" id="PS00636">
    <property type="entry name" value="DNAJ_1"/>
    <property type="match status" value="1"/>
</dbReference>
<dbReference type="SMART" id="SM00271">
    <property type="entry name" value="DnaJ"/>
    <property type="match status" value="1"/>
</dbReference>
<dbReference type="PROSITE" id="PS50293">
    <property type="entry name" value="TPR_REGION"/>
    <property type="match status" value="1"/>
</dbReference>
<dbReference type="OMA" id="KMCLGLD"/>
<dbReference type="GeneID" id="18758323"/>
<dbReference type="AlphaFoldDB" id="K1X1U8"/>
<name>K1X1U8_MARBU</name>
<dbReference type="PROSITE" id="PS50005">
    <property type="entry name" value="TPR"/>
    <property type="match status" value="5"/>
</dbReference>
<reference evidence="7 8" key="1">
    <citation type="journal article" date="2012" name="BMC Genomics">
        <title>Sequencing the genome of Marssonina brunnea reveals fungus-poplar co-evolution.</title>
        <authorList>
            <person name="Zhu S."/>
            <person name="Cao Y.-Z."/>
            <person name="Jiang C."/>
            <person name="Tan B.-Y."/>
            <person name="Wang Z."/>
            <person name="Feng S."/>
            <person name="Zhang L."/>
            <person name="Su X.-H."/>
            <person name="Brejova B."/>
            <person name="Vinar T."/>
            <person name="Xu M."/>
            <person name="Wang M.-X."/>
            <person name="Zhang S.-G."/>
            <person name="Huang M.-R."/>
            <person name="Wu R."/>
            <person name="Zhou Y."/>
        </authorList>
    </citation>
    <scope>NUCLEOTIDE SEQUENCE [LARGE SCALE GENOMIC DNA]</scope>
    <source>
        <strain evidence="7 8">MB_m1</strain>
    </source>
</reference>
<feature type="repeat" description="TPR" evidence="4">
    <location>
        <begin position="212"/>
        <end position="245"/>
    </location>
</feature>
<evidence type="ECO:0000256" key="3">
    <source>
        <dbReference type="ARBA" id="ARBA00023186"/>
    </source>
</evidence>
<evidence type="ECO:0000313" key="7">
    <source>
        <dbReference type="EMBL" id="EKD19151.1"/>
    </source>
</evidence>
<dbReference type="OrthoDB" id="1726119at2759"/>
<dbReference type="Proteomes" id="UP000006753">
    <property type="component" value="Unassembled WGS sequence"/>
</dbReference>
<dbReference type="FunFam" id="1.10.287.110:FF:000055">
    <property type="entry name" value="DnaJ subfamily C member 7"/>
    <property type="match status" value="1"/>
</dbReference>
<dbReference type="InParanoid" id="K1X1U8"/>
<dbReference type="CDD" id="cd06257">
    <property type="entry name" value="DnaJ"/>
    <property type="match status" value="1"/>
</dbReference>
<dbReference type="STRING" id="1072389.K1X1U8"/>
<keyword evidence="8" id="KW-1185">Reference proteome</keyword>
<feature type="region of interest" description="Disordered" evidence="5">
    <location>
        <begin position="1"/>
        <end position="176"/>
    </location>
</feature>
<organism evidence="7 8">
    <name type="scientific">Marssonina brunnea f. sp. multigermtubi (strain MB_m1)</name>
    <name type="common">Marssonina leaf spot fungus</name>
    <dbReference type="NCBI Taxonomy" id="1072389"/>
    <lineage>
        <taxon>Eukaryota</taxon>
        <taxon>Fungi</taxon>
        <taxon>Dikarya</taxon>
        <taxon>Ascomycota</taxon>
        <taxon>Pezizomycotina</taxon>
        <taxon>Leotiomycetes</taxon>
        <taxon>Helotiales</taxon>
        <taxon>Drepanopezizaceae</taxon>
        <taxon>Drepanopeziza</taxon>
    </lineage>
</organism>
<dbReference type="InterPro" id="IPR013105">
    <property type="entry name" value="TPR_2"/>
</dbReference>
<dbReference type="eggNOG" id="KOG0550">
    <property type="taxonomic scope" value="Eukaryota"/>
</dbReference>
<dbReference type="SMART" id="SM00028">
    <property type="entry name" value="TPR"/>
    <property type="match status" value="7"/>
</dbReference>
<dbReference type="SUPFAM" id="SSF46565">
    <property type="entry name" value="Chaperone J-domain"/>
    <property type="match status" value="1"/>
</dbReference>
<feature type="compositionally biased region" description="Low complexity" evidence="5">
    <location>
        <begin position="31"/>
        <end position="44"/>
    </location>
</feature>
<evidence type="ECO:0000313" key="8">
    <source>
        <dbReference type="Proteomes" id="UP000006753"/>
    </source>
</evidence>
<feature type="repeat" description="TPR" evidence="4">
    <location>
        <begin position="409"/>
        <end position="442"/>
    </location>
</feature>
<dbReference type="Pfam" id="PF00226">
    <property type="entry name" value="DnaJ"/>
    <property type="match status" value="1"/>
</dbReference>
<dbReference type="Pfam" id="PF00515">
    <property type="entry name" value="TPR_1"/>
    <property type="match status" value="1"/>
</dbReference>
<gene>
    <name evidence="7" type="ORF">MBM_02388</name>
</gene>
<feature type="compositionally biased region" description="Gly residues" evidence="5">
    <location>
        <begin position="641"/>
        <end position="660"/>
    </location>
</feature>
<dbReference type="HOGENOM" id="CLU_015935_2_0_1"/>
<evidence type="ECO:0000256" key="5">
    <source>
        <dbReference type="SAM" id="MobiDB-lite"/>
    </source>
</evidence>
<evidence type="ECO:0000259" key="6">
    <source>
        <dbReference type="PROSITE" id="PS50076"/>
    </source>
</evidence>
<dbReference type="PROSITE" id="PS50076">
    <property type="entry name" value="DNAJ_2"/>
    <property type="match status" value="1"/>
</dbReference>
<dbReference type="FunFam" id="1.25.40.10:FF:000097">
    <property type="entry name" value="DnaJ homolog subfamily C member 7 homolog"/>
    <property type="match status" value="1"/>
</dbReference>
<dbReference type="PANTHER" id="PTHR44200:SF1">
    <property type="entry name" value="DNAJ HOMOLOG SUBFAMILY C MEMBER 7"/>
    <property type="match status" value="1"/>
</dbReference>
<feature type="repeat" description="TPR" evidence="4">
    <location>
        <begin position="178"/>
        <end position="211"/>
    </location>
</feature>
<dbReference type="Pfam" id="PF07719">
    <property type="entry name" value="TPR_2"/>
    <property type="match status" value="1"/>
</dbReference>
<keyword evidence="2 4" id="KW-0802">TPR repeat</keyword>